<feature type="compositionally biased region" description="Low complexity" evidence="1">
    <location>
        <begin position="107"/>
        <end position="116"/>
    </location>
</feature>
<gene>
    <name evidence="2" type="ORF">Ato02nite_054370</name>
</gene>
<protein>
    <submittedName>
        <fullName evidence="2">Uncharacterized protein</fullName>
    </submittedName>
</protein>
<sequence>MTRAMIVTAVTAALGGTTYRIVTRRQPPAGRRHVITVHRPLEEIAEVLPEPLSAYHGTIDVRLRAAPAGRGTEISARALNDTVSDGDIRRLLRESRSLLEVGDVLRPGGPTTTPTPWNRPLRSATRHGREGGLL</sequence>
<accession>A0A919TGF7</accession>
<evidence type="ECO:0000256" key="1">
    <source>
        <dbReference type="SAM" id="MobiDB-lite"/>
    </source>
</evidence>
<evidence type="ECO:0000313" key="3">
    <source>
        <dbReference type="Proteomes" id="UP000677082"/>
    </source>
</evidence>
<dbReference type="Proteomes" id="UP000677082">
    <property type="component" value="Unassembled WGS sequence"/>
</dbReference>
<dbReference type="EMBL" id="BOQN01000068">
    <property type="protein sequence ID" value="GIM93644.1"/>
    <property type="molecule type" value="Genomic_DNA"/>
</dbReference>
<feature type="region of interest" description="Disordered" evidence="1">
    <location>
        <begin position="103"/>
        <end position="134"/>
    </location>
</feature>
<comment type="caution">
    <text evidence="2">The sequence shown here is derived from an EMBL/GenBank/DDBJ whole genome shotgun (WGS) entry which is preliminary data.</text>
</comment>
<name>A0A919TGF7_9ACTN</name>
<dbReference type="AlphaFoldDB" id="A0A919TGF7"/>
<reference evidence="2 3" key="1">
    <citation type="submission" date="2021-03" db="EMBL/GenBank/DDBJ databases">
        <title>Whole genome shotgun sequence of Actinoplanes toevensis NBRC 105298.</title>
        <authorList>
            <person name="Komaki H."/>
            <person name="Tamura T."/>
        </authorList>
    </citation>
    <scope>NUCLEOTIDE SEQUENCE [LARGE SCALE GENOMIC DNA]</scope>
    <source>
        <strain evidence="2 3">NBRC 105298</strain>
    </source>
</reference>
<organism evidence="2 3">
    <name type="scientific">Paractinoplanes toevensis</name>
    <dbReference type="NCBI Taxonomy" id="571911"/>
    <lineage>
        <taxon>Bacteria</taxon>
        <taxon>Bacillati</taxon>
        <taxon>Actinomycetota</taxon>
        <taxon>Actinomycetes</taxon>
        <taxon>Micromonosporales</taxon>
        <taxon>Micromonosporaceae</taxon>
        <taxon>Paractinoplanes</taxon>
    </lineage>
</organism>
<proteinExistence type="predicted"/>
<keyword evidence="3" id="KW-1185">Reference proteome</keyword>
<evidence type="ECO:0000313" key="2">
    <source>
        <dbReference type="EMBL" id="GIM93644.1"/>
    </source>
</evidence>